<dbReference type="InterPro" id="IPR053967">
    <property type="entry name" value="LlgE_F_G-like_D1"/>
</dbReference>
<dbReference type="InterPro" id="IPR020013">
    <property type="entry name" value="Flagellar_FlgE/F/G"/>
</dbReference>
<comment type="similarity">
    <text evidence="2 4">Belongs to the flagella basal body rod proteins family.</text>
</comment>
<dbReference type="PANTHER" id="PTHR30435:SF19">
    <property type="entry name" value="FLAGELLAR BASAL-BODY ROD PROTEIN FLGG"/>
    <property type="match status" value="1"/>
</dbReference>
<comment type="caution">
    <text evidence="8">The sequence shown here is derived from an EMBL/GenBank/DDBJ whole genome shotgun (WGS) entry which is preliminary data.</text>
</comment>
<dbReference type="GO" id="GO:0030694">
    <property type="term" value="C:bacterial-type flagellum basal body, rod"/>
    <property type="evidence" value="ECO:0007669"/>
    <property type="project" value="InterPro"/>
</dbReference>
<dbReference type="PROSITE" id="PS00588">
    <property type="entry name" value="FLAGELLA_BB_ROD"/>
    <property type="match status" value="1"/>
</dbReference>
<proteinExistence type="inferred from homology"/>
<dbReference type="InterPro" id="IPR012836">
    <property type="entry name" value="FlgF"/>
</dbReference>
<keyword evidence="8" id="KW-0282">Flagellum</keyword>
<gene>
    <name evidence="8" type="primary">flgF</name>
    <name evidence="8" type="ORF">FHQ18_02145</name>
</gene>
<dbReference type="Pfam" id="PF00460">
    <property type="entry name" value="Flg_bb_rod"/>
    <property type="match status" value="1"/>
</dbReference>
<feature type="domain" description="Flagellar hook protein FlgE/F/G-like D1" evidence="7">
    <location>
        <begin position="100"/>
        <end position="160"/>
    </location>
</feature>
<reference evidence="8 9" key="1">
    <citation type="submission" date="2019-06" db="EMBL/GenBank/DDBJ databases">
        <title>Genomic insights into carbon and energy metabolism of Deferribacter autotrophicus revealed new metabolic traits in the phylum Deferribacteres.</title>
        <authorList>
            <person name="Slobodkin A.I."/>
            <person name="Slobodkina G.B."/>
            <person name="Allioux M."/>
            <person name="Alain K."/>
            <person name="Jebbar M."/>
            <person name="Shadrin V."/>
            <person name="Kublanov I.V."/>
            <person name="Toshchakov S.V."/>
            <person name="Bonch-Osmolovskaya E.A."/>
        </authorList>
    </citation>
    <scope>NUCLEOTIDE SEQUENCE [LARGE SCALE GENOMIC DNA]</scope>
    <source>
        <strain evidence="8 9">SL50</strain>
    </source>
</reference>
<evidence type="ECO:0000313" key="9">
    <source>
        <dbReference type="Proteomes" id="UP000322876"/>
    </source>
</evidence>
<dbReference type="NCBIfam" id="TIGR03506">
    <property type="entry name" value="FlgEFG_subfam"/>
    <property type="match status" value="1"/>
</dbReference>
<keyword evidence="8" id="KW-0966">Cell projection</keyword>
<dbReference type="SUPFAM" id="SSF117143">
    <property type="entry name" value="Flagellar hook protein flgE"/>
    <property type="match status" value="1"/>
</dbReference>
<dbReference type="AlphaFoldDB" id="A0A5A8F6C3"/>
<dbReference type="OrthoDB" id="9800375at2"/>
<dbReference type="GO" id="GO:0071978">
    <property type="term" value="P:bacterial-type flagellum-dependent swarming motility"/>
    <property type="evidence" value="ECO:0007669"/>
    <property type="project" value="TreeGrafter"/>
</dbReference>
<dbReference type="PANTHER" id="PTHR30435">
    <property type="entry name" value="FLAGELLAR PROTEIN"/>
    <property type="match status" value="1"/>
</dbReference>
<feature type="domain" description="Flagellar basal-body/hook protein C-terminal" evidence="6">
    <location>
        <begin position="204"/>
        <end position="248"/>
    </location>
</feature>
<dbReference type="Pfam" id="PF22692">
    <property type="entry name" value="LlgE_F_G_D1"/>
    <property type="match status" value="1"/>
</dbReference>
<dbReference type="InterPro" id="IPR019776">
    <property type="entry name" value="Flagellar_basal_body_rod_CS"/>
</dbReference>
<protein>
    <submittedName>
        <fullName evidence="8">Flagellar basal-body rod protein FlgF</fullName>
    </submittedName>
</protein>
<evidence type="ECO:0000313" key="8">
    <source>
        <dbReference type="EMBL" id="KAA0258769.1"/>
    </source>
</evidence>
<evidence type="ECO:0000256" key="4">
    <source>
        <dbReference type="RuleBase" id="RU362116"/>
    </source>
</evidence>
<dbReference type="Pfam" id="PF06429">
    <property type="entry name" value="Flg_bbr_C"/>
    <property type="match status" value="1"/>
</dbReference>
<keyword evidence="3 4" id="KW-0975">Bacterial flagellum</keyword>
<dbReference type="InterPro" id="IPR037925">
    <property type="entry name" value="FlgE/F/G-like"/>
</dbReference>
<evidence type="ECO:0000259" key="7">
    <source>
        <dbReference type="Pfam" id="PF22692"/>
    </source>
</evidence>
<evidence type="ECO:0000256" key="2">
    <source>
        <dbReference type="ARBA" id="ARBA00009677"/>
    </source>
</evidence>
<dbReference type="RefSeq" id="WP_149265529.1">
    <property type="nucleotide sequence ID" value="NZ_VFJB01000003.1"/>
</dbReference>
<comment type="subcellular location">
    <subcellularLocation>
        <location evidence="1 4">Bacterial flagellum basal body</location>
    </subcellularLocation>
</comment>
<dbReference type="EMBL" id="VFJB01000003">
    <property type="protein sequence ID" value="KAA0258769.1"/>
    <property type="molecule type" value="Genomic_DNA"/>
</dbReference>
<dbReference type="InterPro" id="IPR001444">
    <property type="entry name" value="Flag_bb_rod_N"/>
</dbReference>
<name>A0A5A8F6C3_9BACT</name>
<dbReference type="NCBIfam" id="TIGR02490">
    <property type="entry name" value="flgF"/>
    <property type="match status" value="1"/>
</dbReference>
<evidence type="ECO:0000259" key="5">
    <source>
        <dbReference type="Pfam" id="PF00460"/>
    </source>
</evidence>
<keyword evidence="8" id="KW-0969">Cilium</keyword>
<keyword evidence="9" id="KW-1185">Reference proteome</keyword>
<evidence type="ECO:0000256" key="3">
    <source>
        <dbReference type="ARBA" id="ARBA00023143"/>
    </source>
</evidence>
<dbReference type="InterPro" id="IPR010930">
    <property type="entry name" value="Flg_bb/hook_C_dom"/>
</dbReference>
<evidence type="ECO:0000259" key="6">
    <source>
        <dbReference type="Pfam" id="PF06429"/>
    </source>
</evidence>
<dbReference type="Proteomes" id="UP000322876">
    <property type="component" value="Unassembled WGS sequence"/>
</dbReference>
<sequence length="254" mass="28747">MLNGLYVATSGLLAQSRRMEVISNNLANINTTSFKRDETIFSNYLYDDKRVPQDFIRSTEYNKTINKTVKLDSLYTDFSPGNLRQTGNRFDLALENKNVFFAVDTPYGIRFTRDGHFTLDQNRRLVTQDGYPVLSRNFENTNGIIIPDGDVTITPNGEIVVNGAVIEQLFLAEVENPSTLQKMGRNLYAAIGFMPEESENPGVRQGFLEESNVNPIKEMVTMIETMRGFETYQKVVQTIDEINSKTSNDIGRLA</sequence>
<feature type="domain" description="Flagellar basal body rod protein N-terminal" evidence="5">
    <location>
        <begin position="5"/>
        <end position="35"/>
    </location>
</feature>
<evidence type="ECO:0000256" key="1">
    <source>
        <dbReference type="ARBA" id="ARBA00004117"/>
    </source>
</evidence>
<accession>A0A5A8F6C3</accession>
<organism evidence="8 9">
    <name type="scientific">Deferribacter autotrophicus</name>
    <dbReference type="NCBI Taxonomy" id="500465"/>
    <lineage>
        <taxon>Bacteria</taxon>
        <taxon>Pseudomonadati</taxon>
        <taxon>Deferribacterota</taxon>
        <taxon>Deferribacteres</taxon>
        <taxon>Deferribacterales</taxon>
        <taxon>Deferribacteraceae</taxon>
        <taxon>Deferribacter</taxon>
    </lineage>
</organism>